<organism evidence="1 2">
    <name type="scientific">Ancylomarina euxinus</name>
    <dbReference type="NCBI Taxonomy" id="2283627"/>
    <lineage>
        <taxon>Bacteria</taxon>
        <taxon>Pseudomonadati</taxon>
        <taxon>Bacteroidota</taxon>
        <taxon>Bacteroidia</taxon>
        <taxon>Marinilabiliales</taxon>
        <taxon>Marinifilaceae</taxon>
        <taxon>Ancylomarina</taxon>
    </lineage>
</organism>
<keyword evidence="2" id="KW-1185">Reference proteome</keyword>
<dbReference type="EMBL" id="QQWG01000026">
    <property type="protein sequence ID" value="RRG19109.1"/>
    <property type="molecule type" value="Genomic_DNA"/>
</dbReference>
<dbReference type="Proteomes" id="UP000285794">
    <property type="component" value="Unassembled WGS sequence"/>
</dbReference>
<proteinExistence type="predicted"/>
<sequence length="60" mass="6783">MTLIKKITPSSRNGDISALLTLIMKVFAKNDWSADVYLTSIIETTSGTHEKLLRSKRECR</sequence>
<dbReference type="AlphaFoldDB" id="A0A425XWU2"/>
<evidence type="ECO:0000313" key="1">
    <source>
        <dbReference type="EMBL" id="RRG19109.1"/>
    </source>
</evidence>
<reference evidence="1 2" key="1">
    <citation type="submission" date="2018-07" db="EMBL/GenBank/DDBJ databases">
        <title>Draft genome sequence of Ancylomarina sp. M1P.</title>
        <authorList>
            <person name="Yadav S."/>
            <person name="Villanueva L."/>
            <person name="Damste J.S.S."/>
        </authorList>
    </citation>
    <scope>NUCLEOTIDE SEQUENCE [LARGE SCALE GENOMIC DNA]</scope>
    <source>
        <strain evidence="1 2">M1P</strain>
    </source>
</reference>
<name>A0A425XWU2_9BACT</name>
<accession>A0A425XWU2</accession>
<comment type="caution">
    <text evidence="1">The sequence shown here is derived from an EMBL/GenBank/DDBJ whole genome shotgun (WGS) entry which is preliminary data.</text>
</comment>
<gene>
    <name evidence="1" type="ORF">DWB61_16780</name>
</gene>
<evidence type="ECO:0000313" key="2">
    <source>
        <dbReference type="Proteomes" id="UP000285794"/>
    </source>
</evidence>
<protein>
    <submittedName>
        <fullName evidence="1">Uncharacterized protein</fullName>
    </submittedName>
</protein>